<dbReference type="Pfam" id="PF13399">
    <property type="entry name" value="LytR_C"/>
    <property type="match status" value="1"/>
</dbReference>
<proteinExistence type="predicted"/>
<dbReference type="Proteomes" id="UP000031890">
    <property type="component" value="Chromosome"/>
</dbReference>
<accession>A0A0B6EYH6</accession>
<feature type="compositionally biased region" description="Basic and acidic residues" evidence="1">
    <location>
        <begin position="153"/>
        <end position="174"/>
    </location>
</feature>
<gene>
    <name evidence="4" type="ORF">CSING_11790</name>
</gene>
<evidence type="ECO:0000256" key="2">
    <source>
        <dbReference type="SAM" id="Phobius"/>
    </source>
</evidence>
<feature type="region of interest" description="Disordered" evidence="1">
    <location>
        <begin position="107"/>
        <end position="210"/>
    </location>
</feature>
<feature type="compositionally biased region" description="Low complexity" evidence="1">
    <location>
        <begin position="32"/>
        <end position="51"/>
    </location>
</feature>
<evidence type="ECO:0000256" key="1">
    <source>
        <dbReference type="SAM" id="MobiDB-lite"/>
    </source>
</evidence>
<dbReference type="InterPro" id="IPR027381">
    <property type="entry name" value="LytR/CpsA/Psr_C"/>
</dbReference>
<feature type="compositionally biased region" description="Polar residues" evidence="1">
    <location>
        <begin position="1"/>
        <end position="14"/>
    </location>
</feature>
<protein>
    <submittedName>
        <fullName evidence="4">LytR cell envelope-related transcriptional attenuator</fullName>
    </submittedName>
</protein>
<dbReference type="KEGG" id="csx:CSING_11790"/>
<sequence>MTNVNPENSASSVNGARPAADSTDPAAVGVNPDARAGDPVAAPATASAAAPAEAPAAEPVAAGTDAGAAAAPATKLPVRGLAMVLIAVAVMLGMWALYAMTSDNSENVAEDGGNNDSAVSGPANGGAEGEGQGGQAGAGNKDAGAAGGAAGADADKDGNAAGSDAKKDSGKDADAAGGDADAGQDAAAEGDDAAERDGAAADREQADIPVNVYNNSGRANFAADEAERLKSQNFKVSEVGNLSGEVLVAPQTTVYYPEGDAAAENLAKELAAQYYGGSVPGGAIAPYPAELIGDYTKGDAVVVVLAVPQA</sequence>
<keyword evidence="2" id="KW-0812">Transmembrane</keyword>
<evidence type="ECO:0000313" key="5">
    <source>
        <dbReference type="Proteomes" id="UP000031890"/>
    </source>
</evidence>
<feature type="compositionally biased region" description="Gly residues" evidence="1">
    <location>
        <begin position="123"/>
        <end position="137"/>
    </location>
</feature>
<feature type="region of interest" description="Disordered" evidence="1">
    <location>
        <begin position="1"/>
        <end position="51"/>
    </location>
</feature>
<organism evidence="4 5">
    <name type="scientific">Corynebacterium singulare</name>
    <dbReference type="NCBI Taxonomy" id="161899"/>
    <lineage>
        <taxon>Bacteria</taxon>
        <taxon>Bacillati</taxon>
        <taxon>Actinomycetota</taxon>
        <taxon>Actinomycetes</taxon>
        <taxon>Mycobacteriales</taxon>
        <taxon>Corynebacteriaceae</taxon>
        <taxon>Corynebacterium</taxon>
    </lineage>
</organism>
<feature type="compositionally biased region" description="Low complexity" evidence="1">
    <location>
        <begin position="175"/>
        <end position="187"/>
    </location>
</feature>
<dbReference type="STRING" id="161899.CSING_11790"/>
<keyword evidence="2" id="KW-0472">Membrane</keyword>
<dbReference type="Gene3D" id="3.30.70.2390">
    <property type="match status" value="1"/>
</dbReference>
<dbReference type="OrthoDB" id="4427599at2"/>
<evidence type="ECO:0000259" key="3">
    <source>
        <dbReference type="Pfam" id="PF13399"/>
    </source>
</evidence>
<feature type="domain" description="LytR/CpsA/Psr regulator C-terminal" evidence="3">
    <location>
        <begin position="207"/>
        <end position="271"/>
    </location>
</feature>
<reference evidence="4 5" key="1">
    <citation type="journal article" date="2015" name="Genome Announc.">
        <title>Complete Genome Sequence and Annotation of Corynebacterium singulare DSM 44357, Isolated from a Human Semen Specimen.</title>
        <authorList>
            <person name="Merten M."/>
            <person name="Brinkrolf K."/>
            <person name="Albersmeier A."/>
            <person name="Kutter Y."/>
            <person name="Ruckert C."/>
            <person name="Tauch A."/>
        </authorList>
    </citation>
    <scope>NUCLEOTIDE SEQUENCE [LARGE SCALE GENOMIC DNA]</scope>
    <source>
        <strain evidence="4">IBS B52218</strain>
    </source>
</reference>
<keyword evidence="2" id="KW-1133">Transmembrane helix</keyword>
<dbReference type="RefSeq" id="WP_042532427.1">
    <property type="nucleotide sequence ID" value="NZ_CP010827.1"/>
</dbReference>
<dbReference type="EMBL" id="CP010827">
    <property type="protein sequence ID" value="AJI79853.1"/>
    <property type="molecule type" value="Genomic_DNA"/>
</dbReference>
<name>A0A0B6EYH6_9CORY</name>
<feature type="transmembrane region" description="Helical" evidence="2">
    <location>
        <begin position="81"/>
        <end position="100"/>
    </location>
</feature>
<evidence type="ECO:0000313" key="4">
    <source>
        <dbReference type="EMBL" id="AJI79853.1"/>
    </source>
</evidence>
<dbReference type="HOGENOM" id="CLU_073279_0_0_11"/>
<dbReference type="AlphaFoldDB" id="A0A0B6EYH6"/>
<feature type="compositionally biased region" description="Basic and acidic residues" evidence="1">
    <location>
        <begin position="193"/>
        <end position="206"/>
    </location>
</feature>